<dbReference type="InterPro" id="IPR003660">
    <property type="entry name" value="HAMP_dom"/>
</dbReference>
<sequence>MNRSITWKLFLLTTALCMLILAAIFAGQTIFFKQFYVTQKVNDIQASLQEYEQKYREAEGGAEAVRRLEQEFYQKHGTWVTTLDALGNLKYTGDFYLEVKLEKSKGEAEAFSNQTITVPLYGLANAEELIPSNSFLRPGSRVVVQGIKQGSAVVPYRLGVEFNVAWENDQIAKKEHEIVPTFEDPSKWHEEFPSVWLNGWITKAQLPGSGSGRLIYTNRWFIDRIKAFQADLLLDPAQEKPRAMTVMNAEDNDIPYKLFIDPITDQDGAPAYLFAMASLQPVDEAVGMIRSYYVYIIAAALLLIVLLSFYYSRQIARPLLRMNRTTKKMASLDFSETLPVTSRDELGALSHNINEMSEALHSHIRQLRQDIEKEKRLERTRKEFIAGVSHELKTPLSVIQSCISILKDGIAEQKREHYFAAVENEVRKMDLLIVEMLELAKFESGTYRMETDAFSIREAIQSVCGQLALNMEEKRLQLHTRLDDAAVTANRNRIGQVLTNFMTNAIRHTPENGSIRIAAVMEEGLVKVSVENQGAPIPPELLDRIWDRFYRGEPSRQRSAGGTGLGLAICKNILELHGAPYGVENTECGVMFYFYLPLQA</sequence>
<dbReference type="InterPro" id="IPR036097">
    <property type="entry name" value="HisK_dim/P_sf"/>
</dbReference>
<dbReference type="PROSITE" id="PS50109">
    <property type="entry name" value="HIS_KIN"/>
    <property type="match status" value="1"/>
</dbReference>
<feature type="domain" description="Histidine kinase" evidence="14">
    <location>
        <begin position="387"/>
        <end position="600"/>
    </location>
</feature>
<dbReference type="SMART" id="SM00304">
    <property type="entry name" value="HAMP"/>
    <property type="match status" value="1"/>
</dbReference>
<keyword evidence="10" id="KW-0902">Two-component regulatory system</keyword>
<keyword evidence="6 16" id="KW-0808">Transferase</keyword>
<evidence type="ECO:0000256" key="5">
    <source>
        <dbReference type="ARBA" id="ARBA00022553"/>
    </source>
</evidence>
<evidence type="ECO:0000256" key="13">
    <source>
        <dbReference type="SAM" id="Phobius"/>
    </source>
</evidence>
<evidence type="ECO:0000256" key="2">
    <source>
        <dbReference type="ARBA" id="ARBA00004651"/>
    </source>
</evidence>
<comment type="subcellular location">
    <subcellularLocation>
        <location evidence="2">Cell membrane</location>
        <topology evidence="2">Multi-pass membrane protein</topology>
    </subcellularLocation>
</comment>
<feature type="coiled-coil region" evidence="12">
    <location>
        <begin position="41"/>
        <end position="68"/>
    </location>
</feature>
<dbReference type="SUPFAM" id="SSF55874">
    <property type="entry name" value="ATPase domain of HSP90 chaperone/DNA topoisomerase II/histidine kinase"/>
    <property type="match status" value="1"/>
</dbReference>
<dbReference type="SUPFAM" id="SSF158472">
    <property type="entry name" value="HAMP domain-like"/>
    <property type="match status" value="1"/>
</dbReference>
<dbReference type="SMART" id="SM00388">
    <property type="entry name" value="HisKA"/>
    <property type="match status" value="1"/>
</dbReference>
<keyword evidence="17" id="KW-1185">Reference proteome</keyword>
<gene>
    <name evidence="16" type="primary">baeS_3</name>
    <name evidence="16" type="ORF">SK3146_03951</name>
</gene>
<organism evidence="16 17">
    <name type="scientific">Paenibacillus konkukensis</name>
    <dbReference type="NCBI Taxonomy" id="2020716"/>
    <lineage>
        <taxon>Bacteria</taxon>
        <taxon>Bacillati</taxon>
        <taxon>Bacillota</taxon>
        <taxon>Bacilli</taxon>
        <taxon>Bacillales</taxon>
        <taxon>Paenibacillaceae</taxon>
        <taxon>Paenibacillus</taxon>
    </lineage>
</organism>
<evidence type="ECO:0000313" key="17">
    <source>
        <dbReference type="Proteomes" id="UP001057134"/>
    </source>
</evidence>
<proteinExistence type="predicted"/>
<keyword evidence="12" id="KW-0175">Coiled coil</keyword>
<dbReference type="EMBL" id="CP027059">
    <property type="protein sequence ID" value="UQZ84696.1"/>
    <property type="molecule type" value="Genomic_DNA"/>
</dbReference>
<evidence type="ECO:0000256" key="11">
    <source>
        <dbReference type="ARBA" id="ARBA00023136"/>
    </source>
</evidence>
<keyword evidence="11 13" id="KW-0472">Membrane</keyword>
<evidence type="ECO:0000313" key="16">
    <source>
        <dbReference type="EMBL" id="UQZ84696.1"/>
    </source>
</evidence>
<dbReference type="Pfam" id="PF00672">
    <property type="entry name" value="HAMP"/>
    <property type="match status" value="1"/>
</dbReference>
<keyword evidence="13" id="KW-0812">Transmembrane</keyword>
<keyword evidence="13" id="KW-1133">Transmembrane helix</keyword>
<dbReference type="SUPFAM" id="SSF47384">
    <property type="entry name" value="Homodimeric domain of signal transducing histidine kinase"/>
    <property type="match status" value="1"/>
</dbReference>
<reference evidence="16" key="1">
    <citation type="submission" date="2018-02" db="EMBL/GenBank/DDBJ databases">
        <authorList>
            <person name="Kim S.-K."/>
            <person name="Jung H.-I."/>
            <person name="Lee S.-W."/>
        </authorList>
    </citation>
    <scope>NUCLEOTIDE SEQUENCE</scope>
    <source>
        <strain evidence="16">SK3146</strain>
    </source>
</reference>
<dbReference type="Gene3D" id="6.10.340.10">
    <property type="match status" value="1"/>
</dbReference>
<dbReference type="InterPro" id="IPR050351">
    <property type="entry name" value="BphY/WalK/GraS-like"/>
</dbReference>
<keyword evidence="8 16" id="KW-0418">Kinase</keyword>
<evidence type="ECO:0000259" key="14">
    <source>
        <dbReference type="PROSITE" id="PS50109"/>
    </source>
</evidence>
<keyword evidence="9" id="KW-0067">ATP-binding</keyword>
<evidence type="ECO:0000256" key="12">
    <source>
        <dbReference type="SAM" id="Coils"/>
    </source>
</evidence>
<dbReference type="GO" id="GO:0004673">
    <property type="term" value="F:protein histidine kinase activity"/>
    <property type="evidence" value="ECO:0007669"/>
    <property type="project" value="UniProtKB-EC"/>
</dbReference>
<feature type="transmembrane region" description="Helical" evidence="13">
    <location>
        <begin position="292"/>
        <end position="312"/>
    </location>
</feature>
<dbReference type="Gene3D" id="1.10.287.130">
    <property type="match status" value="1"/>
</dbReference>
<dbReference type="PANTHER" id="PTHR45453">
    <property type="entry name" value="PHOSPHATE REGULON SENSOR PROTEIN PHOR"/>
    <property type="match status" value="1"/>
</dbReference>
<dbReference type="PROSITE" id="PS50885">
    <property type="entry name" value="HAMP"/>
    <property type="match status" value="1"/>
</dbReference>
<dbReference type="CDD" id="cd06225">
    <property type="entry name" value="HAMP"/>
    <property type="match status" value="1"/>
</dbReference>
<dbReference type="InterPro" id="IPR005467">
    <property type="entry name" value="His_kinase_dom"/>
</dbReference>
<keyword evidence="5" id="KW-0597">Phosphoprotein</keyword>
<evidence type="ECO:0000256" key="9">
    <source>
        <dbReference type="ARBA" id="ARBA00022840"/>
    </source>
</evidence>
<name>A0ABY4RQA1_9BACL</name>
<evidence type="ECO:0000256" key="8">
    <source>
        <dbReference type="ARBA" id="ARBA00022777"/>
    </source>
</evidence>
<evidence type="ECO:0000256" key="7">
    <source>
        <dbReference type="ARBA" id="ARBA00022741"/>
    </source>
</evidence>
<feature type="domain" description="HAMP" evidence="15">
    <location>
        <begin position="313"/>
        <end position="365"/>
    </location>
</feature>
<accession>A0ABY4RQA1</accession>
<keyword evidence="7" id="KW-0547">Nucleotide-binding</keyword>
<evidence type="ECO:0000259" key="15">
    <source>
        <dbReference type="PROSITE" id="PS50885"/>
    </source>
</evidence>
<dbReference type="InterPro" id="IPR004358">
    <property type="entry name" value="Sig_transdc_His_kin-like_C"/>
</dbReference>
<dbReference type="CDD" id="cd00082">
    <property type="entry name" value="HisKA"/>
    <property type="match status" value="1"/>
</dbReference>
<evidence type="ECO:0000256" key="6">
    <source>
        <dbReference type="ARBA" id="ARBA00022679"/>
    </source>
</evidence>
<dbReference type="Gene3D" id="3.30.565.10">
    <property type="entry name" value="Histidine kinase-like ATPase, C-terminal domain"/>
    <property type="match status" value="1"/>
</dbReference>
<dbReference type="RefSeq" id="WP_249860437.1">
    <property type="nucleotide sequence ID" value="NZ_CP027059.1"/>
</dbReference>
<dbReference type="InterPro" id="IPR003594">
    <property type="entry name" value="HATPase_dom"/>
</dbReference>
<protein>
    <recommendedName>
        <fullName evidence="3">histidine kinase</fullName>
        <ecNumber evidence="3">2.7.13.3</ecNumber>
    </recommendedName>
</protein>
<dbReference type="InterPro" id="IPR003661">
    <property type="entry name" value="HisK_dim/P_dom"/>
</dbReference>
<keyword evidence="4" id="KW-1003">Cell membrane</keyword>
<dbReference type="Proteomes" id="UP001057134">
    <property type="component" value="Chromosome"/>
</dbReference>
<evidence type="ECO:0000256" key="4">
    <source>
        <dbReference type="ARBA" id="ARBA00022475"/>
    </source>
</evidence>
<dbReference type="InterPro" id="IPR036890">
    <property type="entry name" value="HATPase_C_sf"/>
</dbReference>
<dbReference type="Pfam" id="PF02518">
    <property type="entry name" value="HATPase_c"/>
    <property type="match status" value="1"/>
</dbReference>
<dbReference type="PANTHER" id="PTHR45453:SF3">
    <property type="entry name" value="HISTIDINE KINASE"/>
    <property type="match status" value="1"/>
</dbReference>
<dbReference type="EC" id="2.7.13.3" evidence="3"/>
<evidence type="ECO:0000256" key="1">
    <source>
        <dbReference type="ARBA" id="ARBA00000085"/>
    </source>
</evidence>
<dbReference type="PRINTS" id="PR00344">
    <property type="entry name" value="BCTRLSENSOR"/>
</dbReference>
<reference evidence="16" key="2">
    <citation type="journal article" date="2021" name="J Anim Sci Technol">
        <title>Complete genome sequence of Paenibacillus konkukensis sp. nov. SK3146 as a potential probiotic strain.</title>
        <authorList>
            <person name="Jung H.I."/>
            <person name="Park S."/>
            <person name="Niu K.M."/>
            <person name="Lee S.W."/>
            <person name="Kothari D."/>
            <person name="Yi K.J."/>
            <person name="Kim S.K."/>
        </authorList>
    </citation>
    <scope>NUCLEOTIDE SEQUENCE</scope>
    <source>
        <strain evidence="16">SK3146</strain>
    </source>
</reference>
<comment type="catalytic activity">
    <reaction evidence="1">
        <text>ATP + protein L-histidine = ADP + protein N-phospho-L-histidine.</text>
        <dbReference type="EC" id="2.7.13.3"/>
    </reaction>
</comment>
<evidence type="ECO:0000256" key="10">
    <source>
        <dbReference type="ARBA" id="ARBA00023012"/>
    </source>
</evidence>
<dbReference type="Pfam" id="PF00512">
    <property type="entry name" value="HisKA"/>
    <property type="match status" value="1"/>
</dbReference>
<dbReference type="SMART" id="SM00387">
    <property type="entry name" value="HATPase_c"/>
    <property type="match status" value="1"/>
</dbReference>
<evidence type="ECO:0000256" key="3">
    <source>
        <dbReference type="ARBA" id="ARBA00012438"/>
    </source>
</evidence>